<dbReference type="InterPro" id="IPR015424">
    <property type="entry name" value="PyrdxlP-dep_Trfase"/>
</dbReference>
<geneLocation type="plasmid" evidence="5 6">
    <name>pBhyoB78</name>
</geneLocation>
<dbReference type="Proteomes" id="UP000092328">
    <property type="component" value="Plasmid pBhyoB78"/>
</dbReference>
<dbReference type="InterPro" id="IPR015421">
    <property type="entry name" value="PyrdxlP-dep_Trfase_major"/>
</dbReference>
<dbReference type="EMBL" id="CP016085">
    <property type="protein sequence ID" value="ANN64903.1"/>
    <property type="molecule type" value="Genomic_DNA"/>
</dbReference>
<evidence type="ECO:0000256" key="4">
    <source>
        <dbReference type="RuleBase" id="RU004508"/>
    </source>
</evidence>
<dbReference type="GO" id="GO:0000271">
    <property type="term" value="P:polysaccharide biosynthetic process"/>
    <property type="evidence" value="ECO:0007669"/>
    <property type="project" value="TreeGrafter"/>
</dbReference>
<evidence type="ECO:0000256" key="3">
    <source>
        <dbReference type="PIRSR" id="PIRSR000390-2"/>
    </source>
</evidence>
<dbReference type="AlphaFoldDB" id="A0A3B6W818"/>
<proteinExistence type="inferred from homology"/>
<keyword evidence="6" id="KW-1185">Reference proteome</keyword>
<gene>
    <name evidence="5" type="ORF">BHYOB78_13440</name>
</gene>
<keyword evidence="5" id="KW-0614">Plasmid</keyword>
<dbReference type="OrthoDB" id="9810913at2"/>
<dbReference type="GO" id="GO:0008483">
    <property type="term" value="F:transaminase activity"/>
    <property type="evidence" value="ECO:0007669"/>
    <property type="project" value="UniProtKB-KW"/>
</dbReference>
<reference evidence="6" key="2">
    <citation type="journal article" date="2017" name="Genome Announc.">
        <title>Correction for Mirajkar et al., Complete Genome Sequence of Brachyspira hyodysenteriae Type Strain B78 (ATCC 27164).</title>
        <authorList>
            <person name="Mirajkar N.S."/>
            <person name="Johnson T.J."/>
            <person name="Gebhart C.J."/>
        </authorList>
    </citation>
    <scope>NUCLEOTIDE SEQUENCE [LARGE SCALE GENOMIC DNA]</scope>
    <source>
        <strain evidence="6">B78</strain>
    </source>
</reference>
<evidence type="ECO:0000313" key="6">
    <source>
        <dbReference type="Proteomes" id="UP000092328"/>
    </source>
</evidence>
<dbReference type="Pfam" id="PF01041">
    <property type="entry name" value="DegT_DnrJ_EryC1"/>
    <property type="match status" value="1"/>
</dbReference>
<evidence type="ECO:0000256" key="1">
    <source>
        <dbReference type="ARBA" id="ARBA00037999"/>
    </source>
</evidence>
<dbReference type="Gene3D" id="3.40.640.10">
    <property type="entry name" value="Type I PLP-dependent aspartate aminotransferase-like (Major domain)"/>
    <property type="match status" value="1"/>
</dbReference>
<dbReference type="Gene3D" id="3.90.1150.10">
    <property type="entry name" value="Aspartate Aminotransferase, domain 1"/>
    <property type="match status" value="1"/>
</dbReference>
<sequence length="374" mass="42308">MQLGQIYYSKPSITQKEIDYATDAATNGWGNKCYEYIYKFENKFREYLNVKYTIATSSCTGALHMGLSALGIGPGDEVIAPDITWVASIAPVTYLGATPVLVDVNVDDWCINPKKVEETITEKTKAIIAVHLYGNLCNMDELLNISKKYNIPVIEDSAEALGSIYKNKVAGSMGVFSTFSFHGAKTLTTGEGGMFATNDDGLYNKVLTLSNHGRNKNQNKQFWSDVIGFKYKMSNIQAAIGCAQMERLDELINRKIEIFNLYKEKLQGLPLKLNYTPNDCKNGYWMTTAIFDEKINFNRDKLLEEFKNNNIDGRVFFWPLSLIFKDSIDAKKIILKEHTSVSYSIYNRAINLPCYHDITEDDINRVVNCIKKVL</sequence>
<dbReference type="PANTHER" id="PTHR30244:SF34">
    <property type="entry name" value="DTDP-4-AMINO-4,6-DIDEOXYGALACTOSE TRANSAMINASE"/>
    <property type="match status" value="1"/>
</dbReference>
<evidence type="ECO:0000256" key="2">
    <source>
        <dbReference type="PIRSR" id="PIRSR000390-1"/>
    </source>
</evidence>
<comment type="similarity">
    <text evidence="1 4">Belongs to the DegT/DnrJ/EryC1 family.</text>
</comment>
<dbReference type="GO" id="GO:0030170">
    <property type="term" value="F:pyridoxal phosphate binding"/>
    <property type="evidence" value="ECO:0007669"/>
    <property type="project" value="TreeGrafter"/>
</dbReference>
<dbReference type="PIRSF" id="PIRSF000390">
    <property type="entry name" value="PLP_StrS"/>
    <property type="match status" value="1"/>
</dbReference>
<dbReference type="SUPFAM" id="SSF53383">
    <property type="entry name" value="PLP-dependent transferases"/>
    <property type="match status" value="1"/>
</dbReference>
<dbReference type="InterPro" id="IPR000653">
    <property type="entry name" value="DegT/StrS_aminotransferase"/>
</dbReference>
<protein>
    <submittedName>
        <fullName evidence="5">Glutamine--scyllo-inositol aminotransferase</fullName>
    </submittedName>
</protein>
<reference evidence="6" key="1">
    <citation type="journal article" date="2016" name="Genome Announc.">
        <title>Complete Genome Sequence of Brachyspira hyodysenteriae Type Strain B78 (ATCC 27164).</title>
        <authorList>
            <person name="Mirajkar N.S."/>
            <person name="Johnson T.J."/>
            <person name="Gebhart C.J."/>
        </authorList>
    </citation>
    <scope>NUCLEOTIDE SEQUENCE [LARGE SCALE GENOMIC DNA]</scope>
    <source>
        <strain evidence="6">B78</strain>
    </source>
</reference>
<feature type="modified residue" description="N6-(pyridoxal phosphate)lysine" evidence="3">
    <location>
        <position position="185"/>
    </location>
</feature>
<name>A0A3B6W818_BRAHO</name>
<accession>A0A3B6W818</accession>
<evidence type="ECO:0000313" key="5">
    <source>
        <dbReference type="EMBL" id="ANN64903.1"/>
    </source>
</evidence>
<keyword evidence="5" id="KW-0808">Transferase</keyword>
<dbReference type="InterPro" id="IPR015422">
    <property type="entry name" value="PyrdxlP-dep_Trfase_small"/>
</dbReference>
<keyword evidence="5" id="KW-0032">Aminotransferase</keyword>
<organism evidence="5 6">
    <name type="scientific">Brachyspira hyodysenteriae ATCC 27164</name>
    <dbReference type="NCBI Taxonomy" id="1266923"/>
    <lineage>
        <taxon>Bacteria</taxon>
        <taxon>Pseudomonadati</taxon>
        <taxon>Spirochaetota</taxon>
        <taxon>Spirochaetia</taxon>
        <taxon>Brachyspirales</taxon>
        <taxon>Brachyspiraceae</taxon>
        <taxon>Brachyspira</taxon>
    </lineage>
</organism>
<dbReference type="RefSeq" id="WP_020065003.1">
    <property type="nucleotide sequence ID" value="NZ_CP016085.2"/>
</dbReference>
<dbReference type="KEGG" id="bhd:BHYOB78_13440"/>
<feature type="active site" description="Proton acceptor" evidence="2">
    <location>
        <position position="185"/>
    </location>
</feature>
<dbReference type="CDD" id="cd00616">
    <property type="entry name" value="AHBA_syn"/>
    <property type="match status" value="1"/>
</dbReference>
<dbReference type="PANTHER" id="PTHR30244">
    <property type="entry name" value="TRANSAMINASE"/>
    <property type="match status" value="1"/>
</dbReference>
<keyword evidence="3 4" id="KW-0663">Pyridoxal phosphate</keyword>